<feature type="compositionally biased region" description="Basic and acidic residues" evidence="1">
    <location>
        <begin position="95"/>
        <end position="104"/>
    </location>
</feature>
<feature type="region of interest" description="Disordered" evidence="1">
    <location>
        <begin position="93"/>
        <end position="124"/>
    </location>
</feature>
<name>A0A0G0MLL0_9BACT</name>
<feature type="compositionally biased region" description="Basic and acidic residues" evidence="1">
    <location>
        <begin position="112"/>
        <end position="124"/>
    </location>
</feature>
<feature type="region of interest" description="Disordered" evidence="1">
    <location>
        <begin position="142"/>
        <end position="172"/>
    </location>
</feature>
<dbReference type="Proteomes" id="UP000033935">
    <property type="component" value="Unassembled WGS sequence"/>
</dbReference>
<sequence length="172" mass="17437">MNNFNHGGGGGGRGFGGGGYAGGGGGGYRGGGGRSGGGGGYRGGGGGGFGGGSKPSFSARCNECGNACTVPFKPNGSKPVLCNDCFRAEGGGGGFEEKRFDRKPAYQSTPRSFDKRPSGGDLKPDLAAINKKLDQILAILKPAASQEAPGDQAMDEGTWFEDEDEEKTEEIE</sequence>
<reference evidence="3 4" key="1">
    <citation type="journal article" date="2015" name="Nature">
        <title>rRNA introns, odd ribosomes, and small enigmatic genomes across a large radiation of phyla.</title>
        <authorList>
            <person name="Brown C.T."/>
            <person name="Hug L.A."/>
            <person name="Thomas B.C."/>
            <person name="Sharon I."/>
            <person name="Castelle C.J."/>
            <person name="Singh A."/>
            <person name="Wilkins M.J."/>
            <person name="Williams K.H."/>
            <person name="Banfield J.F."/>
        </authorList>
    </citation>
    <scope>NUCLEOTIDE SEQUENCE [LARGE SCALE GENOMIC DNA]</scope>
</reference>
<proteinExistence type="predicted"/>
<evidence type="ECO:0000256" key="1">
    <source>
        <dbReference type="SAM" id="MobiDB-lite"/>
    </source>
</evidence>
<protein>
    <recommendedName>
        <fullName evidence="2">CxxC-x17-CxxC domain-containing protein</fullName>
    </recommendedName>
</protein>
<feature type="compositionally biased region" description="Acidic residues" evidence="1">
    <location>
        <begin position="158"/>
        <end position="172"/>
    </location>
</feature>
<dbReference type="EMBL" id="LBWG01000013">
    <property type="protein sequence ID" value="KKR04043.1"/>
    <property type="molecule type" value="Genomic_DNA"/>
</dbReference>
<dbReference type="AlphaFoldDB" id="A0A0G0MLL0"/>
<accession>A0A0G0MLL0</accession>
<dbReference type="Pfam" id="PF23477">
    <property type="entry name" value="zf_Tbcl_2"/>
    <property type="match status" value="1"/>
</dbReference>
<dbReference type="InterPro" id="IPR026363">
    <property type="entry name" value="CxxC-x17-CxxC_dom"/>
</dbReference>
<comment type="caution">
    <text evidence="3">The sequence shown here is derived from an EMBL/GenBank/DDBJ whole genome shotgun (WGS) entry which is preliminary data.</text>
</comment>
<dbReference type="NCBIfam" id="TIGR04272">
    <property type="entry name" value="cxxc_cxxc_Mbark"/>
    <property type="match status" value="1"/>
</dbReference>
<evidence type="ECO:0000259" key="2">
    <source>
        <dbReference type="Pfam" id="PF23477"/>
    </source>
</evidence>
<evidence type="ECO:0000313" key="3">
    <source>
        <dbReference type="EMBL" id="KKR04043.1"/>
    </source>
</evidence>
<evidence type="ECO:0000313" key="4">
    <source>
        <dbReference type="Proteomes" id="UP000033935"/>
    </source>
</evidence>
<feature type="domain" description="CxxC-x17-CxxC" evidence="2">
    <location>
        <begin position="56"/>
        <end position="88"/>
    </location>
</feature>
<gene>
    <name evidence="3" type="ORF">UT30_C0013G0004</name>
</gene>
<organism evidence="3 4">
    <name type="scientific">Candidatus Uhrbacteria bacterium GW2011_GWF2_39_13</name>
    <dbReference type="NCBI Taxonomy" id="1618995"/>
    <lineage>
        <taxon>Bacteria</taxon>
        <taxon>Candidatus Uhriibacteriota</taxon>
    </lineage>
</organism>